<protein>
    <submittedName>
        <fullName evidence="3">CYTH domain-containing protein</fullName>
    </submittedName>
</protein>
<dbReference type="InterPro" id="IPR023577">
    <property type="entry name" value="CYTH_domain"/>
</dbReference>
<gene>
    <name evidence="3" type="ORF">SNR37_003000</name>
</gene>
<dbReference type="InterPro" id="IPR007899">
    <property type="entry name" value="CHAD_dom"/>
</dbReference>
<accession>A0ABU7G2M3</accession>
<comment type="caution">
    <text evidence="3">The sequence shown here is derived from an EMBL/GenBank/DDBJ whole genome shotgun (WGS) entry which is preliminary data.</text>
</comment>
<feature type="domain" description="CYTH" evidence="1">
    <location>
        <begin position="2"/>
        <end position="203"/>
    </location>
</feature>
<evidence type="ECO:0000259" key="1">
    <source>
        <dbReference type="PROSITE" id="PS51707"/>
    </source>
</evidence>
<evidence type="ECO:0000313" key="4">
    <source>
        <dbReference type="Proteomes" id="UP001310248"/>
    </source>
</evidence>
<dbReference type="CDD" id="cd07756">
    <property type="entry name" value="CYTH-like_Pase_CHAD"/>
    <property type="match status" value="1"/>
</dbReference>
<dbReference type="Pfam" id="PF05235">
    <property type="entry name" value="CHAD"/>
    <property type="match status" value="1"/>
</dbReference>
<reference evidence="4" key="1">
    <citation type="submission" date="2023-07" db="EMBL/GenBank/DDBJ databases">
        <title>Draft genome sequence of Agarivorans aestuarii strain ZMCS4, a CAZymes producing bacteria isolated from the marine brown algae Clodostephus spongiosus.</title>
        <authorList>
            <person name="Lorente B."/>
            <person name="Cabral C."/>
            <person name="Frias J."/>
            <person name="Faria J."/>
            <person name="Toubarro D."/>
        </authorList>
    </citation>
    <scope>NUCLEOTIDE SEQUENCE [LARGE SCALE GENOMIC DNA]</scope>
    <source>
        <strain evidence="4">ZMCS4</strain>
    </source>
</reference>
<dbReference type="Gene3D" id="2.40.320.10">
    <property type="entry name" value="Hypothetical Protein Pfu-838710-001"/>
    <property type="match status" value="1"/>
</dbReference>
<dbReference type="Pfam" id="PF01928">
    <property type="entry name" value="CYTH"/>
    <property type="match status" value="1"/>
</dbReference>
<sequence length="495" mass="56929">MNNEIEIKLLATPQCASVLLARLNQYSVLQTEVKTLTSVYFDTDDRQLMRWGMGLRIRSGDGDNVQTIKTDGLSVGGLHQRPEYNCVVQSSQPQLALFEEVEWPAGADLASLNNQLNPLFTTTFDRQTWLVDLPNDTLIEVAFDQGSLTAGSEHEAICEIELEFVKGDISQLFELASEIASIEGLRLANISKAQRGYMLATAHVQQVKTLTAVKLSDAENSSECLNRIFAGALAHWQYHEQLFVEQRSFAALEQVSLAVQMLYQACKMFSERDLVECSWLSELRWLRQQFAWLTKAASLNKLTAERGALIKKLPQQRSLLKTLKQRQHDLPQPDDVYQLMHSARYCSLMLKITRWLYQAKWQHRQSLQQENIQNIATTMLQTSWDNLQQSPLAEPQLDCNAYMKQATKLRRNLLVGMCVGELFDQELRQDFRLPWVDILSGIEELSLFKPLRELMPEQDTELQQAIEKWVRRKERSLLDALEFSRQQALQQAVYW</sequence>
<dbReference type="PROSITE" id="PS51707">
    <property type="entry name" value="CYTH"/>
    <property type="match status" value="1"/>
</dbReference>
<dbReference type="InterPro" id="IPR033469">
    <property type="entry name" value="CYTH-like_dom_sf"/>
</dbReference>
<keyword evidence="4" id="KW-1185">Reference proteome</keyword>
<dbReference type="EMBL" id="JAYDYW010000005">
    <property type="protein sequence ID" value="MEE1673575.1"/>
    <property type="molecule type" value="Genomic_DNA"/>
</dbReference>
<name>A0ABU7G2M3_9ALTE</name>
<feature type="domain" description="CHAD" evidence="2">
    <location>
        <begin position="218"/>
        <end position="475"/>
    </location>
</feature>
<dbReference type="Proteomes" id="UP001310248">
    <property type="component" value="Unassembled WGS sequence"/>
</dbReference>
<organism evidence="3 4">
    <name type="scientific">Agarivorans aestuarii</name>
    <dbReference type="NCBI Taxonomy" id="1563703"/>
    <lineage>
        <taxon>Bacteria</taxon>
        <taxon>Pseudomonadati</taxon>
        <taxon>Pseudomonadota</taxon>
        <taxon>Gammaproteobacteria</taxon>
        <taxon>Alteromonadales</taxon>
        <taxon>Alteromonadaceae</taxon>
        <taxon>Agarivorans</taxon>
    </lineage>
</organism>
<dbReference type="PANTHER" id="PTHR39569">
    <property type="entry name" value="INORGANIC TRIPHOSPHATASE"/>
    <property type="match status" value="1"/>
</dbReference>
<dbReference type="InterPro" id="IPR039013">
    <property type="entry name" value="YgiF"/>
</dbReference>
<reference evidence="3 4" key="2">
    <citation type="submission" date="2023-12" db="EMBL/GenBank/DDBJ databases">
        <authorList>
            <consortium name="Cladostephus spongiosus"/>
            <person name="Lorente B."/>
            <person name="Cabral C."/>
            <person name="Frias J."/>
            <person name="Faria J."/>
            <person name="Toubarro D."/>
        </authorList>
    </citation>
    <scope>NUCLEOTIDE SEQUENCE [LARGE SCALE GENOMIC DNA]</scope>
    <source>
        <strain evidence="3 4">ZMCS4</strain>
    </source>
</reference>
<dbReference type="PROSITE" id="PS51708">
    <property type="entry name" value="CHAD"/>
    <property type="match status" value="1"/>
</dbReference>
<dbReference type="SMART" id="SM01118">
    <property type="entry name" value="CYTH"/>
    <property type="match status" value="1"/>
</dbReference>
<proteinExistence type="predicted"/>
<evidence type="ECO:0000259" key="2">
    <source>
        <dbReference type="PROSITE" id="PS51708"/>
    </source>
</evidence>
<dbReference type="RefSeq" id="WP_329774847.1">
    <property type="nucleotide sequence ID" value="NZ_JAYDYW010000005.1"/>
</dbReference>
<dbReference type="PANTHER" id="PTHR39569:SF1">
    <property type="entry name" value="INORGANIC TRIPHOSPHATASE"/>
    <property type="match status" value="1"/>
</dbReference>
<dbReference type="SUPFAM" id="SSF55154">
    <property type="entry name" value="CYTH-like phosphatases"/>
    <property type="match status" value="1"/>
</dbReference>
<evidence type="ECO:0000313" key="3">
    <source>
        <dbReference type="EMBL" id="MEE1673575.1"/>
    </source>
</evidence>